<keyword evidence="11 14" id="KW-0255">Endonuclease</keyword>
<dbReference type="GO" id="GO:0005737">
    <property type="term" value="C:cytoplasm"/>
    <property type="evidence" value="ECO:0007669"/>
    <property type="project" value="UniProtKB-SubCell"/>
</dbReference>
<dbReference type="EMBL" id="SRXV01000001">
    <property type="protein sequence ID" value="TGY94834.1"/>
    <property type="molecule type" value="Genomic_DNA"/>
</dbReference>
<evidence type="ECO:0000256" key="2">
    <source>
        <dbReference type="ARBA" id="ARBA00001946"/>
    </source>
</evidence>
<evidence type="ECO:0000256" key="7">
    <source>
        <dbReference type="ARBA" id="ARBA00019179"/>
    </source>
</evidence>
<comment type="similarity">
    <text evidence="5 14 16">Belongs to the RNase HII family.</text>
</comment>
<evidence type="ECO:0000256" key="9">
    <source>
        <dbReference type="ARBA" id="ARBA00022722"/>
    </source>
</evidence>
<evidence type="ECO:0000256" key="4">
    <source>
        <dbReference type="ARBA" id="ARBA00004496"/>
    </source>
</evidence>
<dbReference type="GO" id="GO:0006298">
    <property type="term" value="P:mismatch repair"/>
    <property type="evidence" value="ECO:0007669"/>
    <property type="project" value="TreeGrafter"/>
</dbReference>
<keyword evidence="9 14" id="KW-0540">Nuclease</keyword>
<dbReference type="InterPro" id="IPR036397">
    <property type="entry name" value="RNaseH_sf"/>
</dbReference>
<evidence type="ECO:0000313" key="18">
    <source>
        <dbReference type="EMBL" id="TGY94834.1"/>
    </source>
</evidence>
<evidence type="ECO:0000256" key="13">
    <source>
        <dbReference type="ARBA" id="ARBA00023211"/>
    </source>
</evidence>
<sequence length="212" mass="22888">MQTASCPKRFAKTNKLHAGVDEAGRGPLAGPVVAAAVILPRRCGFLDDLNDSKALTEARRVELAVEIRKRALVAVGIAEPEEIDRLNILHATMAAMSRAVLSLPCVVERCYVDGNRTPRLPCPTTALVGGDSYDPAIMAASIIAKTVRDAIMIRAGRRYPGYAFARNKGYGAPAHQHGLRTLGPTPIHRYSFAPVRQALEGAHRDLFEPVAE</sequence>
<keyword evidence="12 14" id="KW-0378">Hydrolase</keyword>
<dbReference type="GO" id="GO:0043137">
    <property type="term" value="P:DNA replication, removal of RNA primer"/>
    <property type="evidence" value="ECO:0007669"/>
    <property type="project" value="TreeGrafter"/>
</dbReference>
<keyword evidence="10 14" id="KW-0479">Metal-binding</keyword>
<dbReference type="InterPro" id="IPR022898">
    <property type="entry name" value="RNase_HII"/>
</dbReference>
<evidence type="ECO:0000256" key="11">
    <source>
        <dbReference type="ARBA" id="ARBA00022759"/>
    </source>
</evidence>
<dbReference type="Gene3D" id="3.30.420.10">
    <property type="entry name" value="Ribonuclease H-like superfamily/Ribonuclease H"/>
    <property type="match status" value="1"/>
</dbReference>
<dbReference type="PANTHER" id="PTHR10954:SF18">
    <property type="entry name" value="RIBONUCLEASE HII"/>
    <property type="match status" value="1"/>
</dbReference>
<dbReference type="RefSeq" id="WP_135944030.1">
    <property type="nucleotide sequence ID" value="NZ_BMEI01000001.1"/>
</dbReference>
<dbReference type="InterPro" id="IPR024567">
    <property type="entry name" value="RNase_HII/HIII_dom"/>
</dbReference>
<evidence type="ECO:0000256" key="10">
    <source>
        <dbReference type="ARBA" id="ARBA00022723"/>
    </source>
</evidence>
<dbReference type="AlphaFoldDB" id="A0A4S2HFF2"/>
<protein>
    <recommendedName>
        <fullName evidence="7 14">Ribonuclease HII</fullName>
        <shortName evidence="14">RNase HII</shortName>
        <ecNumber evidence="6 14">3.1.26.4</ecNumber>
    </recommendedName>
</protein>
<dbReference type="Proteomes" id="UP000305451">
    <property type="component" value="Unassembled WGS sequence"/>
</dbReference>
<keyword evidence="13 14" id="KW-0464">Manganese</keyword>
<dbReference type="GO" id="GO:0003723">
    <property type="term" value="F:RNA binding"/>
    <property type="evidence" value="ECO:0007669"/>
    <property type="project" value="UniProtKB-UniRule"/>
</dbReference>
<evidence type="ECO:0000313" key="19">
    <source>
        <dbReference type="Proteomes" id="UP000305451"/>
    </source>
</evidence>
<comment type="catalytic activity">
    <reaction evidence="1 14 15 16">
        <text>Endonucleolytic cleavage to 5'-phosphomonoester.</text>
        <dbReference type="EC" id="3.1.26.4"/>
    </reaction>
</comment>
<keyword evidence="8 14" id="KW-0963">Cytoplasm</keyword>
<dbReference type="CDD" id="cd07182">
    <property type="entry name" value="RNase_HII_bacteria_HII_like"/>
    <property type="match status" value="1"/>
</dbReference>
<comment type="cofactor">
    <cofactor evidence="14 15">
        <name>Mn(2+)</name>
        <dbReference type="ChEBI" id="CHEBI:29035"/>
    </cofactor>
    <cofactor evidence="14 15">
        <name>Mg(2+)</name>
        <dbReference type="ChEBI" id="CHEBI:18420"/>
    </cofactor>
    <text evidence="14 15">Manganese or magnesium. Binds 1 divalent metal ion per monomer in the absence of substrate. May bind a second metal ion after substrate binding.</text>
</comment>
<comment type="subcellular location">
    <subcellularLocation>
        <location evidence="4 14">Cytoplasm</location>
    </subcellularLocation>
</comment>
<evidence type="ECO:0000256" key="14">
    <source>
        <dbReference type="HAMAP-Rule" id="MF_00052"/>
    </source>
</evidence>
<feature type="binding site" evidence="14 15">
    <location>
        <position position="113"/>
    </location>
    <ligand>
        <name>a divalent metal cation</name>
        <dbReference type="ChEBI" id="CHEBI:60240"/>
    </ligand>
</feature>
<reference evidence="18 19" key="1">
    <citation type="journal article" date="2013" name="Int. J. Syst. Evol. Microbiol.">
        <title>Marinicauda pacifica gen. nov., sp. nov., a prosthecate alphaproteobacterium of the family Hyphomonadaceae isolated from deep seawater.</title>
        <authorList>
            <person name="Zhang X.Y."/>
            <person name="Li G.W."/>
            <person name="Wang C.S."/>
            <person name="Zhang Y.J."/>
            <person name="Xu X.W."/>
            <person name="Li H."/>
            <person name="Liu A."/>
            <person name="Liu C."/>
            <person name="Xie B.B."/>
            <person name="Qin Q.L."/>
            <person name="Xu Z."/>
            <person name="Chen X.L."/>
            <person name="Zhou B.C."/>
            <person name="Zhang Y.Z."/>
        </authorList>
    </citation>
    <scope>NUCLEOTIDE SEQUENCE [LARGE SCALE GENOMIC DNA]</scope>
    <source>
        <strain evidence="18 19">P-1 km-3</strain>
    </source>
</reference>
<keyword evidence="19" id="KW-1185">Reference proteome</keyword>
<evidence type="ECO:0000259" key="17">
    <source>
        <dbReference type="PROSITE" id="PS51975"/>
    </source>
</evidence>
<feature type="binding site" evidence="14 15">
    <location>
        <position position="22"/>
    </location>
    <ligand>
        <name>a divalent metal cation</name>
        <dbReference type="ChEBI" id="CHEBI:60240"/>
    </ligand>
</feature>
<gene>
    <name evidence="14" type="primary">rnhB</name>
    <name evidence="18" type="ORF">E5162_06120</name>
</gene>
<dbReference type="HAMAP" id="MF_00052_B">
    <property type="entry name" value="RNase_HII_B"/>
    <property type="match status" value="1"/>
</dbReference>
<dbReference type="GO" id="GO:0004523">
    <property type="term" value="F:RNA-DNA hybrid ribonuclease activity"/>
    <property type="evidence" value="ECO:0007669"/>
    <property type="project" value="UniProtKB-UniRule"/>
</dbReference>
<dbReference type="OrthoDB" id="9803420at2"/>
<feature type="domain" description="RNase H type-2" evidence="17">
    <location>
        <begin position="15"/>
        <end position="204"/>
    </location>
</feature>
<accession>A0A4S2HFF2</accession>
<comment type="function">
    <text evidence="3 14 16">Endonuclease that specifically degrades the RNA of RNA-DNA hybrids.</text>
</comment>
<dbReference type="NCBIfam" id="NF000595">
    <property type="entry name" value="PRK00015.1-3"/>
    <property type="match status" value="1"/>
</dbReference>
<organism evidence="18 19">
    <name type="scientific">Marinicauda pacifica</name>
    <dbReference type="NCBI Taxonomy" id="1133559"/>
    <lineage>
        <taxon>Bacteria</taxon>
        <taxon>Pseudomonadati</taxon>
        <taxon>Pseudomonadota</taxon>
        <taxon>Alphaproteobacteria</taxon>
        <taxon>Maricaulales</taxon>
        <taxon>Maricaulaceae</taxon>
        <taxon>Marinicauda</taxon>
    </lineage>
</organism>
<evidence type="ECO:0000256" key="12">
    <source>
        <dbReference type="ARBA" id="ARBA00022801"/>
    </source>
</evidence>
<dbReference type="PANTHER" id="PTHR10954">
    <property type="entry name" value="RIBONUCLEASE H2 SUBUNIT A"/>
    <property type="match status" value="1"/>
</dbReference>
<dbReference type="PROSITE" id="PS51975">
    <property type="entry name" value="RNASE_H_2"/>
    <property type="match status" value="1"/>
</dbReference>
<proteinExistence type="inferred from homology"/>
<dbReference type="SUPFAM" id="SSF53098">
    <property type="entry name" value="Ribonuclease H-like"/>
    <property type="match status" value="1"/>
</dbReference>
<evidence type="ECO:0000256" key="16">
    <source>
        <dbReference type="RuleBase" id="RU003515"/>
    </source>
</evidence>
<dbReference type="GO" id="GO:0032299">
    <property type="term" value="C:ribonuclease H2 complex"/>
    <property type="evidence" value="ECO:0007669"/>
    <property type="project" value="TreeGrafter"/>
</dbReference>
<comment type="caution">
    <text evidence="18">The sequence shown here is derived from an EMBL/GenBank/DDBJ whole genome shotgun (WGS) entry which is preliminary data.</text>
</comment>
<evidence type="ECO:0000256" key="8">
    <source>
        <dbReference type="ARBA" id="ARBA00022490"/>
    </source>
</evidence>
<feature type="binding site" evidence="14 15">
    <location>
        <position position="21"/>
    </location>
    <ligand>
        <name>a divalent metal cation</name>
        <dbReference type="ChEBI" id="CHEBI:60240"/>
    </ligand>
</feature>
<evidence type="ECO:0000256" key="6">
    <source>
        <dbReference type="ARBA" id="ARBA00012180"/>
    </source>
</evidence>
<evidence type="ECO:0000256" key="3">
    <source>
        <dbReference type="ARBA" id="ARBA00004065"/>
    </source>
</evidence>
<dbReference type="GO" id="GO:0030145">
    <property type="term" value="F:manganese ion binding"/>
    <property type="evidence" value="ECO:0007669"/>
    <property type="project" value="UniProtKB-UniRule"/>
</dbReference>
<dbReference type="EC" id="3.1.26.4" evidence="6 14"/>
<name>A0A4S2HFF2_9PROT</name>
<comment type="cofactor">
    <cofactor evidence="2">
        <name>Mg(2+)</name>
        <dbReference type="ChEBI" id="CHEBI:18420"/>
    </cofactor>
</comment>
<evidence type="ECO:0000256" key="5">
    <source>
        <dbReference type="ARBA" id="ARBA00007383"/>
    </source>
</evidence>
<evidence type="ECO:0000256" key="15">
    <source>
        <dbReference type="PROSITE-ProRule" id="PRU01319"/>
    </source>
</evidence>
<dbReference type="InterPro" id="IPR012337">
    <property type="entry name" value="RNaseH-like_sf"/>
</dbReference>
<dbReference type="InterPro" id="IPR001352">
    <property type="entry name" value="RNase_HII/HIII"/>
</dbReference>
<evidence type="ECO:0000256" key="1">
    <source>
        <dbReference type="ARBA" id="ARBA00000077"/>
    </source>
</evidence>
<dbReference type="Pfam" id="PF01351">
    <property type="entry name" value="RNase_HII"/>
    <property type="match status" value="1"/>
</dbReference>